<keyword evidence="1" id="KW-0732">Signal</keyword>
<feature type="signal peptide" evidence="1">
    <location>
        <begin position="1"/>
        <end position="20"/>
    </location>
</feature>
<dbReference type="Proteomes" id="UP000290189">
    <property type="component" value="Unassembled WGS sequence"/>
</dbReference>
<evidence type="ECO:0000313" key="3">
    <source>
        <dbReference type="EMBL" id="SPR01313.1"/>
    </source>
</evidence>
<reference evidence="3 5" key="2">
    <citation type="submission" date="2018-03" db="EMBL/GenBank/DDBJ databases">
        <authorList>
            <person name="Fogelqvist J."/>
        </authorList>
    </citation>
    <scope>NUCLEOTIDE SEQUENCE [LARGE SCALE GENOMIC DNA]</scope>
</reference>
<name>A0A0G4J1A2_PLABS</name>
<sequence length="230" mass="24301">MKYIIVAAIVSALASSPALAFTNGTNLPSYFCHPGFGLPASLGPLLSVINKTNPPAATAIAGFHNSPDLMARPNLVNVRLESVATGMLQSTIVAGCDYRLVVNTTNGQALDGLIIWGEVSPIVKVGHFVELGPTMSIWPACGPGRVGAVHHQVVSETTTYNQLVWRAPLELSWGEPGSSPLGFSKWSLFEPPAPQLNIAVQFRGVTDTDGGFGTWINDVVFPFTTNGICA</sequence>
<accession>A0A0G4J1A2</accession>
<feature type="chain" id="PRO_5035990818" description="Reelin domain-containing protein" evidence="1">
    <location>
        <begin position="21"/>
        <end position="230"/>
    </location>
</feature>
<gene>
    <name evidence="2" type="ORF">PBRA_001883</name>
    <name evidence="3" type="ORF">PLBR_LOCUS8528</name>
</gene>
<keyword evidence="3" id="KW-0496">Mitochondrion</keyword>
<evidence type="ECO:0000256" key="1">
    <source>
        <dbReference type="SAM" id="SignalP"/>
    </source>
</evidence>
<geneLocation type="mitochondrion" evidence="3"/>
<protein>
    <recommendedName>
        <fullName evidence="6">Reelin domain-containing protein</fullName>
    </recommendedName>
</protein>
<dbReference type="EMBL" id="OVEO01000017">
    <property type="protein sequence ID" value="SPR01313.1"/>
    <property type="molecule type" value="Genomic_DNA"/>
</dbReference>
<proteinExistence type="predicted"/>
<evidence type="ECO:0000313" key="4">
    <source>
        <dbReference type="Proteomes" id="UP000039324"/>
    </source>
</evidence>
<dbReference type="AlphaFoldDB" id="A0A0G4J1A2"/>
<dbReference type="Proteomes" id="UP000039324">
    <property type="component" value="Unassembled WGS sequence"/>
</dbReference>
<organism evidence="2 4">
    <name type="scientific">Plasmodiophora brassicae</name>
    <name type="common">Clubroot disease agent</name>
    <dbReference type="NCBI Taxonomy" id="37360"/>
    <lineage>
        <taxon>Eukaryota</taxon>
        <taxon>Sar</taxon>
        <taxon>Rhizaria</taxon>
        <taxon>Endomyxa</taxon>
        <taxon>Phytomyxea</taxon>
        <taxon>Plasmodiophorida</taxon>
        <taxon>Plasmodiophoridae</taxon>
        <taxon>Plasmodiophora</taxon>
    </lineage>
</organism>
<dbReference type="EMBL" id="CDSF01000112">
    <property type="protein sequence ID" value="CEP01277.1"/>
    <property type="molecule type" value="Genomic_DNA"/>
</dbReference>
<reference evidence="2 4" key="1">
    <citation type="submission" date="2015-02" db="EMBL/GenBank/DDBJ databases">
        <authorList>
            <person name="Chooi Y.-H."/>
        </authorList>
    </citation>
    <scope>NUCLEOTIDE SEQUENCE [LARGE SCALE GENOMIC DNA]</scope>
    <source>
        <strain evidence="2">E3</strain>
    </source>
</reference>
<evidence type="ECO:0008006" key="6">
    <source>
        <dbReference type="Google" id="ProtNLM"/>
    </source>
</evidence>
<evidence type="ECO:0000313" key="5">
    <source>
        <dbReference type="Proteomes" id="UP000290189"/>
    </source>
</evidence>
<keyword evidence="4" id="KW-1185">Reference proteome</keyword>
<evidence type="ECO:0000313" key="2">
    <source>
        <dbReference type="EMBL" id="CEP01277.1"/>
    </source>
</evidence>